<dbReference type="UniPathway" id="UPA00050">
    <property type="reaction ID" value="UER00064"/>
</dbReference>
<dbReference type="InterPro" id="IPR000870">
    <property type="entry name" value="Homoserine_kinase"/>
</dbReference>
<evidence type="ECO:0000256" key="3">
    <source>
        <dbReference type="ARBA" id="ARBA00012078"/>
    </source>
</evidence>
<organism evidence="16 17">
    <name type="scientific">Natronoglycomyces albus</name>
    <dbReference type="NCBI Taxonomy" id="2811108"/>
    <lineage>
        <taxon>Bacteria</taxon>
        <taxon>Bacillati</taxon>
        <taxon>Actinomycetota</taxon>
        <taxon>Actinomycetes</taxon>
        <taxon>Glycomycetales</taxon>
        <taxon>Glycomycetaceae</taxon>
        <taxon>Natronoglycomyces</taxon>
    </lineage>
</organism>
<dbReference type="InterPro" id="IPR014721">
    <property type="entry name" value="Ribsml_uS5_D2-typ_fold_subgr"/>
</dbReference>
<dbReference type="InterPro" id="IPR006203">
    <property type="entry name" value="GHMP_knse_ATP-bd_CS"/>
</dbReference>
<evidence type="ECO:0000256" key="6">
    <source>
        <dbReference type="ARBA" id="ARBA00022679"/>
    </source>
</evidence>
<comment type="catalytic activity">
    <reaction evidence="11 13">
        <text>L-homoserine + ATP = O-phospho-L-homoserine + ADP + H(+)</text>
        <dbReference type="Rhea" id="RHEA:13985"/>
        <dbReference type="ChEBI" id="CHEBI:15378"/>
        <dbReference type="ChEBI" id="CHEBI:30616"/>
        <dbReference type="ChEBI" id="CHEBI:57476"/>
        <dbReference type="ChEBI" id="CHEBI:57590"/>
        <dbReference type="ChEBI" id="CHEBI:456216"/>
        <dbReference type="EC" id="2.7.1.39"/>
    </reaction>
</comment>
<evidence type="ECO:0000256" key="12">
    <source>
        <dbReference type="ARBA" id="ARBA00049954"/>
    </source>
</evidence>
<dbReference type="InterPro" id="IPR006204">
    <property type="entry name" value="GHMP_kinase_N_dom"/>
</dbReference>
<evidence type="ECO:0000256" key="13">
    <source>
        <dbReference type="HAMAP-Rule" id="MF_00384"/>
    </source>
</evidence>
<dbReference type="RefSeq" id="WP_213172166.1">
    <property type="nucleotide sequence ID" value="NZ_CP070496.1"/>
</dbReference>
<dbReference type="InterPro" id="IPR020568">
    <property type="entry name" value="Ribosomal_Su5_D2-typ_SF"/>
</dbReference>
<evidence type="ECO:0000256" key="8">
    <source>
        <dbReference type="ARBA" id="ARBA00022741"/>
    </source>
</evidence>
<accession>A0A895XUF3</accession>
<comment type="similarity">
    <text evidence="2 13">Belongs to the GHMP kinase family. Homoserine kinase subfamily.</text>
</comment>
<keyword evidence="6 13" id="KW-0808">Transferase</keyword>
<evidence type="ECO:0000256" key="1">
    <source>
        <dbReference type="ARBA" id="ARBA00005015"/>
    </source>
</evidence>
<evidence type="ECO:0000256" key="11">
    <source>
        <dbReference type="ARBA" id="ARBA00049375"/>
    </source>
</evidence>
<comment type="pathway">
    <text evidence="1 13">Amino-acid biosynthesis; L-threonine biosynthesis; L-threonine from L-aspartate: step 4/5.</text>
</comment>
<dbReference type="PANTHER" id="PTHR20861">
    <property type="entry name" value="HOMOSERINE/4-DIPHOSPHOCYTIDYL-2-C-METHYL-D-ERYTHRITOL KINASE"/>
    <property type="match status" value="1"/>
</dbReference>
<dbReference type="NCBIfam" id="TIGR00191">
    <property type="entry name" value="thrB"/>
    <property type="match status" value="1"/>
</dbReference>
<keyword evidence="13" id="KW-0963">Cytoplasm</keyword>
<keyword evidence="8 13" id="KW-0547">Nucleotide-binding</keyword>
<sequence length="294" mass="31110">MSELLPGPHTAIVPATSANIGPGYDSFGLALGLYDEVSIELTGVDILIEVAGEGADTVGAGRRHLVVSAFLRTLLQLGHDEVRGLKLKARNRIPHARGLGSSSAAIVAGVYLAHAAANVEVDRERALRIAGEIEGHPDNVAPCIYGDFTIAYSTVGGAHAVSMKPHTTVTPWVFIPAQVGFTAQARDVLPPKVPHADAAFNVARAALLVEAITRHPRLLWEATSDRLHQSYRASVMPHSWELVCRLREAGFAAAISGAGPTVLVLTHSEVEPDPALAPEFAAHQLPVGDGAWLR</sequence>
<dbReference type="InterPro" id="IPR013750">
    <property type="entry name" value="GHMP_kinase_C_dom"/>
</dbReference>
<evidence type="ECO:0000259" key="15">
    <source>
        <dbReference type="Pfam" id="PF08544"/>
    </source>
</evidence>
<dbReference type="SUPFAM" id="SSF54211">
    <property type="entry name" value="Ribosomal protein S5 domain 2-like"/>
    <property type="match status" value="1"/>
</dbReference>
<feature type="domain" description="GHMP kinase N-terminal" evidence="14">
    <location>
        <begin position="66"/>
        <end position="146"/>
    </location>
</feature>
<dbReference type="Gene3D" id="3.30.230.10">
    <property type="match status" value="1"/>
</dbReference>
<evidence type="ECO:0000256" key="7">
    <source>
        <dbReference type="ARBA" id="ARBA00022697"/>
    </source>
</evidence>
<evidence type="ECO:0000313" key="16">
    <source>
        <dbReference type="EMBL" id="QSB06156.1"/>
    </source>
</evidence>
<dbReference type="EC" id="2.7.1.39" evidence="3 13"/>
<gene>
    <name evidence="13" type="primary">thrB</name>
    <name evidence="16" type="ORF">JQS30_04365</name>
</gene>
<feature type="domain" description="GHMP kinase C-terminal" evidence="15">
    <location>
        <begin position="224"/>
        <end position="273"/>
    </location>
</feature>
<feature type="binding site" evidence="13">
    <location>
        <begin position="94"/>
        <end position="104"/>
    </location>
    <ligand>
        <name>ATP</name>
        <dbReference type="ChEBI" id="CHEBI:30616"/>
    </ligand>
</feature>
<dbReference type="GO" id="GO:0005737">
    <property type="term" value="C:cytoplasm"/>
    <property type="evidence" value="ECO:0007669"/>
    <property type="project" value="UniProtKB-SubCell"/>
</dbReference>
<keyword evidence="7 13" id="KW-0791">Threonine biosynthesis</keyword>
<dbReference type="GO" id="GO:0004413">
    <property type="term" value="F:homoserine kinase activity"/>
    <property type="evidence" value="ECO:0007669"/>
    <property type="project" value="UniProtKB-UniRule"/>
</dbReference>
<evidence type="ECO:0000259" key="14">
    <source>
        <dbReference type="Pfam" id="PF00288"/>
    </source>
</evidence>
<proteinExistence type="inferred from homology"/>
<dbReference type="GO" id="GO:0005524">
    <property type="term" value="F:ATP binding"/>
    <property type="evidence" value="ECO:0007669"/>
    <property type="project" value="UniProtKB-UniRule"/>
</dbReference>
<dbReference type="EMBL" id="CP070496">
    <property type="protein sequence ID" value="QSB06156.1"/>
    <property type="molecule type" value="Genomic_DNA"/>
</dbReference>
<keyword evidence="10 13" id="KW-0067">ATP-binding</keyword>
<name>A0A895XUF3_9ACTN</name>
<dbReference type="PROSITE" id="PS00627">
    <property type="entry name" value="GHMP_KINASES_ATP"/>
    <property type="match status" value="1"/>
</dbReference>
<evidence type="ECO:0000256" key="4">
    <source>
        <dbReference type="ARBA" id="ARBA00017858"/>
    </source>
</evidence>
<dbReference type="HAMAP" id="MF_00384">
    <property type="entry name" value="Homoser_kinase"/>
    <property type="match status" value="1"/>
</dbReference>
<comment type="subcellular location">
    <subcellularLocation>
        <location evidence="13">Cytoplasm</location>
    </subcellularLocation>
</comment>
<evidence type="ECO:0000313" key="17">
    <source>
        <dbReference type="Proteomes" id="UP000662939"/>
    </source>
</evidence>
<dbReference type="PIRSF" id="PIRSF000676">
    <property type="entry name" value="Homoser_kin"/>
    <property type="match status" value="1"/>
</dbReference>
<dbReference type="SUPFAM" id="SSF55060">
    <property type="entry name" value="GHMP Kinase, C-terminal domain"/>
    <property type="match status" value="1"/>
</dbReference>
<dbReference type="PANTHER" id="PTHR20861:SF1">
    <property type="entry name" value="HOMOSERINE KINASE"/>
    <property type="match status" value="1"/>
</dbReference>
<keyword evidence="17" id="KW-1185">Reference proteome</keyword>
<comment type="function">
    <text evidence="12 13">Catalyzes the ATP-dependent phosphorylation of L-homoserine to L-homoserine phosphate.</text>
</comment>
<keyword evidence="5 13" id="KW-0028">Amino-acid biosynthesis</keyword>
<evidence type="ECO:0000256" key="9">
    <source>
        <dbReference type="ARBA" id="ARBA00022777"/>
    </source>
</evidence>
<evidence type="ECO:0000256" key="5">
    <source>
        <dbReference type="ARBA" id="ARBA00022605"/>
    </source>
</evidence>
<dbReference type="PRINTS" id="PR00958">
    <property type="entry name" value="HOMSERKINASE"/>
</dbReference>
<dbReference type="KEGG" id="nav:JQS30_04365"/>
<dbReference type="AlphaFoldDB" id="A0A895XUF3"/>
<keyword evidence="9 13" id="KW-0418">Kinase</keyword>
<dbReference type="Proteomes" id="UP000662939">
    <property type="component" value="Chromosome"/>
</dbReference>
<evidence type="ECO:0000256" key="2">
    <source>
        <dbReference type="ARBA" id="ARBA00007370"/>
    </source>
</evidence>
<reference evidence="16" key="1">
    <citation type="submission" date="2021-02" db="EMBL/GenBank/DDBJ databases">
        <title>Natronoglycomyces albus gen. nov., sp. nov, a haloalkaliphilic actinobacterium from a soda solonchak soil.</title>
        <authorList>
            <person name="Sorokin D.Y."/>
            <person name="Khijniak T.V."/>
            <person name="Zakharycheva A.P."/>
            <person name="Boueva O.V."/>
            <person name="Ariskina E.V."/>
            <person name="Hahnke R.L."/>
            <person name="Bunk B."/>
            <person name="Sproer C."/>
            <person name="Schumann P."/>
            <person name="Evtushenko L.I."/>
            <person name="Kublanov I.V."/>
        </authorList>
    </citation>
    <scope>NUCLEOTIDE SEQUENCE</scope>
    <source>
        <strain evidence="16">DSM 106290</strain>
    </source>
</reference>
<protein>
    <recommendedName>
        <fullName evidence="4 13">Homoserine kinase</fullName>
        <shortName evidence="13">HK</shortName>
        <shortName evidence="13">HSK</shortName>
        <ecNumber evidence="3 13">2.7.1.39</ecNumber>
    </recommendedName>
</protein>
<dbReference type="Gene3D" id="3.30.70.890">
    <property type="entry name" value="GHMP kinase, C-terminal domain"/>
    <property type="match status" value="1"/>
</dbReference>
<dbReference type="Pfam" id="PF08544">
    <property type="entry name" value="GHMP_kinases_C"/>
    <property type="match status" value="1"/>
</dbReference>
<evidence type="ECO:0000256" key="10">
    <source>
        <dbReference type="ARBA" id="ARBA00022840"/>
    </source>
</evidence>
<dbReference type="InterPro" id="IPR036554">
    <property type="entry name" value="GHMP_kinase_C_sf"/>
</dbReference>
<dbReference type="Pfam" id="PF00288">
    <property type="entry name" value="GHMP_kinases_N"/>
    <property type="match status" value="1"/>
</dbReference>
<dbReference type="GO" id="GO:0009088">
    <property type="term" value="P:threonine biosynthetic process"/>
    <property type="evidence" value="ECO:0007669"/>
    <property type="project" value="UniProtKB-UniRule"/>
</dbReference>